<gene>
    <name evidence="1" type="ORF">EgrG_000381500</name>
</gene>
<dbReference type="Proteomes" id="UP000492820">
    <property type="component" value="Unassembled WGS sequence"/>
</dbReference>
<organism evidence="1">
    <name type="scientific">Echinococcus granulosus</name>
    <name type="common">Hydatid tapeworm</name>
    <dbReference type="NCBI Taxonomy" id="6210"/>
    <lineage>
        <taxon>Eukaryota</taxon>
        <taxon>Metazoa</taxon>
        <taxon>Spiralia</taxon>
        <taxon>Lophotrochozoa</taxon>
        <taxon>Platyhelminthes</taxon>
        <taxon>Cestoda</taxon>
        <taxon>Eucestoda</taxon>
        <taxon>Cyclophyllidea</taxon>
        <taxon>Taeniidae</taxon>
        <taxon>Echinococcus</taxon>
        <taxon>Echinococcus granulosus group</taxon>
    </lineage>
</organism>
<evidence type="ECO:0000313" key="2">
    <source>
        <dbReference type="Proteomes" id="UP000492820"/>
    </source>
</evidence>
<evidence type="ECO:0000313" key="1">
    <source>
        <dbReference type="EMBL" id="CDS24104.1"/>
    </source>
</evidence>
<name>A0A068X2H4_ECHGR</name>
<reference evidence="1" key="2">
    <citation type="submission" date="2014-06" db="EMBL/GenBank/DDBJ databases">
        <authorList>
            <person name="Aslett M."/>
        </authorList>
    </citation>
    <scope>NUCLEOTIDE SEQUENCE</scope>
</reference>
<proteinExistence type="predicted"/>
<reference evidence="1 2" key="1">
    <citation type="journal article" date="2013" name="Nature">
        <title>The genomes of four tapeworm species reveal adaptations to parasitism.</title>
        <authorList>
            <person name="Tsai I.J."/>
            <person name="Zarowiecki M."/>
            <person name="Holroyd N."/>
            <person name="Garciarrubio A."/>
            <person name="Sanchez-Flores A."/>
            <person name="Brooks K.L."/>
            <person name="Tracey A."/>
            <person name="Bobes R.J."/>
            <person name="Fragoso G."/>
            <person name="Sciutto E."/>
            <person name="Aslett M."/>
            <person name="Beasley H."/>
            <person name="Bennett H.M."/>
            <person name="Cai J."/>
            <person name="Camicia F."/>
            <person name="Clark R."/>
            <person name="Cucher M."/>
            <person name="De Silva N."/>
            <person name="Day T.A."/>
            <person name="Deplazes P."/>
            <person name="Estrada K."/>
            <person name="Fernandez C."/>
            <person name="Holland P.W."/>
            <person name="Hou J."/>
            <person name="Hu S."/>
            <person name="Huckvale T."/>
            <person name="Hung S.S."/>
            <person name="Kamenetzky L."/>
            <person name="Keane J.A."/>
            <person name="Kiss F."/>
            <person name="Koziol U."/>
            <person name="Lambert O."/>
            <person name="Liu K."/>
            <person name="Luo X."/>
            <person name="Luo Y."/>
            <person name="Macchiaroli N."/>
            <person name="Nichol S."/>
            <person name="Paps J."/>
            <person name="Parkinson J."/>
            <person name="Pouchkina-Stantcheva N."/>
            <person name="Riddiford N."/>
            <person name="Rosenzvit M."/>
            <person name="Salinas G."/>
            <person name="Wasmuth J.D."/>
            <person name="Zamanian M."/>
            <person name="Zheng Y."/>
            <person name="Cai X."/>
            <person name="Soberon X."/>
            <person name="Olson P.D."/>
            <person name="Laclette J.P."/>
            <person name="Brehm K."/>
            <person name="Berriman M."/>
            <person name="Garciarrubio A."/>
            <person name="Bobes R.J."/>
            <person name="Fragoso G."/>
            <person name="Sanchez-Flores A."/>
            <person name="Estrada K."/>
            <person name="Cevallos M.A."/>
            <person name="Morett E."/>
            <person name="Gonzalez V."/>
            <person name="Portillo T."/>
            <person name="Ochoa-Leyva A."/>
            <person name="Jose M.V."/>
            <person name="Sciutto E."/>
            <person name="Landa A."/>
            <person name="Jimenez L."/>
            <person name="Valdes V."/>
            <person name="Carrero J.C."/>
            <person name="Larralde C."/>
            <person name="Morales-Montor J."/>
            <person name="Limon-Lason J."/>
            <person name="Soberon X."/>
            <person name="Laclette J.P."/>
        </authorList>
    </citation>
    <scope>NUCLEOTIDE SEQUENCE [LARGE SCALE GENOMIC DNA]</scope>
</reference>
<evidence type="ECO:0000313" key="3">
    <source>
        <dbReference type="WBParaSite" id="EgrG_000381500"/>
    </source>
</evidence>
<accession>A0A068X2H4</accession>
<reference evidence="3" key="3">
    <citation type="submission" date="2020-10" db="UniProtKB">
        <authorList>
            <consortium name="WormBaseParasite"/>
        </authorList>
    </citation>
    <scope>IDENTIFICATION</scope>
</reference>
<dbReference type="WBParaSite" id="EgrG_000381500">
    <property type="protein sequence ID" value="EgrG_000381500"/>
    <property type="gene ID" value="EgrG_000381500"/>
</dbReference>
<dbReference type="EMBL" id="LK028597">
    <property type="protein sequence ID" value="CDS24104.1"/>
    <property type="molecule type" value="Genomic_DNA"/>
</dbReference>
<protein>
    <submittedName>
        <fullName evidence="1 3">Tapeworm specific antigen B</fullName>
    </submittedName>
</protein>
<dbReference type="AlphaFoldDB" id="A0A068X2H4"/>
<sequence>MKYKSCTALYVSIQYAGCDDDEVTKTKKGVRRPSAGTRTFFRRDPLAKNWLK</sequence>